<feature type="non-terminal residue" evidence="2">
    <location>
        <position position="191"/>
    </location>
</feature>
<dbReference type="NCBIfam" id="NF033516">
    <property type="entry name" value="transpos_IS3"/>
    <property type="match status" value="1"/>
</dbReference>
<dbReference type="InterPro" id="IPR050900">
    <property type="entry name" value="Transposase_IS3/IS150/IS904"/>
</dbReference>
<dbReference type="PANTHER" id="PTHR46889">
    <property type="entry name" value="TRANSPOSASE INSF FOR INSERTION SEQUENCE IS3B-RELATED"/>
    <property type="match status" value="1"/>
</dbReference>
<dbReference type="Proteomes" id="UP000469215">
    <property type="component" value="Unassembled WGS sequence"/>
</dbReference>
<comment type="caution">
    <text evidence="2">The sequence shown here is derived from an EMBL/GenBank/DDBJ whole genome shotgun (WGS) entry which is preliminary data.</text>
</comment>
<dbReference type="GO" id="GO:0015074">
    <property type="term" value="P:DNA integration"/>
    <property type="evidence" value="ECO:0007669"/>
    <property type="project" value="InterPro"/>
</dbReference>
<dbReference type="SUPFAM" id="SSF53098">
    <property type="entry name" value="Ribonuclease H-like"/>
    <property type="match status" value="1"/>
</dbReference>
<evidence type="ECO:0000313" key="3">
    <source>
        <dbReference type="Proteomes" id="UP000469215"/>
    </source>
</evidence>
<evidence type="ECO:0000259" key="1">
    <source>
        <dbReference type="PROSITE" id="PS50994"/>
    </source>
</evidence>
<dbReference type="PANTHER" id="PTHR46889:SF4">
    <property type="entry name" value="TRANSPOSASE INSO FOR INSERTION SEQUENCE ELEMENT IS911B-RELATED"/>
    <property type="match status" value="1"/>
</dbReference>
<dbReference type="Pfam" id="PF00665">
    <property type="entry name" value="rve"/>
    <property type="match status" value="1"/>
</dbReference>
<accession>A0A6N9HAG2</accession>
<name>A0A6N9HAG2_9MICO</name>
<feature type="domain" description="Integrase catalytic" evidence="1">
    <location>
        <begin position="35"/>
        <end position="191"/>
    </location>
</feature>
<dbReference type="InterPro" id="IPR036397">
    <property type="entry name" value="RNaseH_sf"/>
</dbReference>
<feature type="non-terminal residue" evidence="2">
    <location>
        <position position="1"/>
    </location>
</feature>
<dbReference type="InterPro" id="IPR001584">
    <property type="entry name" value="Integrase_cat-core"/>
</dbReference>
<organism evidence="2 3">
    <name type="scientific">Brevibacterium rongguiense</name>
    <dbReference type="NCBI Taxonomy" id="2695267"/>
    <lineage>
        <taxon>Bacteria</taxon>
        <taxon>Bacillati</taxon>
        <taxon>Actinomycetota</taxon>
        <taxon>Actinomycetes</taxon>
        <taxon>Micrococcales</taxon>
        <taxon>Brevibacteriaceae</taxon>
        <taxon>Brevibacterium</taxon>
    </lineage>
</organism>
<evidence type="ECO:0000313" key="2">
    <source>
        <dbReference type="EMBL" id="MYM21009.1"/>
    </source>
</evidence>
<dbReference type="PROSITE" id="PS50994">
    <property type="entry name" value="INTEGRASE"/>
    <property type="match status" value="1"/>
</dbReference>
<reference evidence="2 3" key="1">
    <citation type="submission" date="2020-01" db="EMBL/GenBank/DDBJ databases">
        <authorList>
            <person name="Deng T."/>
        </authorList>
    </citation>
    <scope>NUCLEOTIDE SEQUENCE [LARGE SCALE GENOMIC DNA]</scope>
    <source>
        <strain evidence="2 3">5221</strain>
    </source>
</reference>
<dbReference type="InterPro" id="IPR012337">
    <property type="entry name" value="RNaseH-like_sf"/>
</dbReference>
<dbReference type="Gene3D" id="3.30.420.10">
    <property type="entry name" value="Ribonuclease H-like superfamily/Ribonuclease H"/>
    <property type="match status" value="1"/>
</dbReference>
<dbReference type="EMBL" id="WWEQ01000135">
    <property type="protein sequence ID" value="MYM21009.1"/>
    <property type="molecule type" value="Genomic_DNA"/>
</dbReference>
<sequence length="191" mass="21269">WEVSEKTVADSMRRQGLVARRIKRRNGLTRQDKTASKFPDLLRRDFTADRANARWVGDMTEIPTVDEHGRPGPKLYLASVIDLYSRRLLGAATGLHPDAELACSAIKMAVAARGGVDAVNGPGWREDDSQRVIFHTDRGSTYTANSHTLLCRTMGIRQSMGRVGSCFDNAAAEAFFSSLEWEVLSRHQFTD</sequence>
<gene>
    <name evidence="2" type="ORF">GSY69_13875</name>
</gene>
<protein>
    <submittedName>
        <fullName evidence="2">IS3 family transposase</fullName>
    </submittedName>
</protein>
<keyword evidence="3" id="KW-1185">Reference proteome</keyword>
<dbReference type="InterPro" id="IPR048020">
    <property type="entry name" value="Transpos_IS3"/>
</dbReference>
<proteinExistence type="predicted"/>
<dbReference type="GO" id="GO:0003676">
    <property type="term" value="F:nucleic acid binding"/>
    <property type="evidence" value="ECO:0007669"/>
    <property type="project" value="InterPro"/>
</dbReference>
<dbReference type="RefSeq" id="WP_160954405.1">
    <property type="nucleotide sequence ID" value="NZ_WWEQ01000135.1"/>
</dbReference>
<dbReference type="AlphaFoldDB" id="A0A6N9HAG2"/>